<dbReference type="Proteomes" id="UP000799423">
    <property type="component" value="Unassembled WGS sequence"/>
</dbReference>
<dbReference type="EMBL" id="MU006300">
    <property type="protein sequence ID" value="KAF2852072.1"/>
    <property type="molecule type" value="Genomic_DNA"/>
</dbReference>
<feature type="compositionally biased region" description="Basic and acidic residues" evidence="1">
    <location>
        <begin position="1"/>
        <end position="11"/>
    </location>
</feature>
<feature type="region of interest" description="Disordered" evidence="1">
    <location>
        <begin position="147"/>
        <end position="199"/>
    </location>
</feature>
<accession>A0A6A7BA27</accession>
<evidence type="ECO:0000256" key="1">
    <source>
        <dbReference type="SAM" id="MobiDB-lite"/>
    </source>
</evidence>
<evidence type="ECO:0000313" key="2">
    <source>
        <dbReference type="EMBL" id="KAF2852072.1"/>
    </source>
</evidence>
<name>A0A6A7BA27_9PLEO</name>
<protein>
    <submittedName>
        <fullName evidence="2">Uncharacterized protein</fullName>
    </submittedName>
</protein>
<organism evidence="2 3">
    <name type="scientific">Plenodomus tracheiphilus IPT5</name>
    <dbReference type="NCBI Taxonomy" id="1408161"/>
    <lineage>
        <taxon>Eukaryota</taxon>
        <taxon>Fungi</taxon>
        <taxon>Dikarya</taxon>
        <taxon>Ascomycota</taxon>
        <taxon>Pezizomycotina</taxon>
        <taxon>Dothideomycetes</taxon>
        <taxon>Pleosporomycetidae</taxon>
        <taxon>Pleosporales</taxon>
        <taxon>Pleosporineae</taxon>
        <taxon>Leptosphaeriaceae</taxon>
        <taxon>Plenodomus</taxon>
    </lineage>
</organism>
<evidence type="ECO:0000313" key="3">
    <source>
        <dbReference type="Proteomes" id="UP000799423"/>
    </source>
</evidence>
<sequence length="199" mass="21502">MDSSNKDRRTGGWDPTNPYHGSRPTSRRHIDLGELEQSILGDISAMAAYPLGSRQSHRHGMYTSHLGPANVRQLFDQLGSLNMTMPQVNSTIKAGAQPNVQMSTSQTTISRNGVRVTQTTINYNGQWTSSTDADACGTHALQAVPSNTSQQHGVLHSSASSNSCSIRGQHTVNDTRTLRPLSIGPRPTGHDTADHSSTR</sequence>
<gene>
    <name evidence="2" type="ORF">T440DRAFT_50984</name>
</gene>
<reference evidence="2" key="1">
    <citation type="submission" date="2020-01" db="EMBL/GenBank/DDBJ databases">
        <authorList>
            <consortium name="DOE Joint Genome Institute"/>
            <person name="Haridas S."/>
            <person name="Albert R."/>
            <person name="Binder M."/>
            <person name="Bloem J."/>
            <person name="Labutti K."/>
            <person name="Salamov A."/>
            <person name="Andreopoulos B."/>
            <person name="Baker S.E."/>
            <person name="Barry K."/>
            <person name="Bills G."/>
            <person name="Bluhm B.H."/>
            <person name="Cannon C."/>
            <person name="Castanera R."/>
            <person name="Culley D.E."/>
            <person name="Daum C."/>
            <person name="Ezra D."/>
            <person name="Gonzalez J.B."/>
            <person name="Henrissat B."/>
            <person name="Kuo A."/>
            <person name="Liang C."/>
            <person name="Lipzen A."/>
            <person name="Lutzoni F."/>
            <person name="Magnuson J."/>
            <person name="Mondo S."/>
            <person name="Nolan M."/>
            <person name="Ohm R."/>
            <person name="Pangilinan J."/>
            <person name="Park H.-J."/>
            <person name="Ramirez L."/>
            <person name="Alfaro M."/>
            <person name="Sun H."/>
            <person name="Tritt A."/>
            <person name="Yoshinaga Y."/>
            <person name="Zwiers L.-H."/>
            <person name="Turgeon B.G."/>
            <person name="Goodwin S.B."/>
            <person name="Spatafora J.W."/>
            <person name="Crous P.W."/>
            <person name="Grigoriev I.V."/>
        </authorList>
    </citation>
    <scope>NUCLEOTIDE SEQUENCE</scope>
    <source>
        <strain evidence="2">IPT5</strain>
    </source>
</reference>
<feature type="region of interest" description="Disordered" evidence="1">
    <location>
        <begin position="1"/>
        <end position="29"/>
    </location>
</feature>
<dbReference type="AlphaFoldDB" id="A0A6A7BA27"/>
<keyword evidence="3" id="KW-1185">Reference proteome</keyword>
<proteinExistence type="predicted"/>
<feature type="compositionally biased region" description="Basic and acidic residues" evidence="1">
    <location>
        <begin position="188"/>
        <end position="199"/>
    </location>
</feature>
<feature type="compositionally biased region" description="Polar residues" evidence="1">
    <location>
        <begin position="147"/>
        <end position="175"/>
    </location>
</feature>